<dbReference type="InterPro" id="IPR001497">
    <property type="entry name" value="MethylDNA_cys_MeTrfase_AS"/>
</dbReference>
<dbReference type="EMBL" id="JAPMXC010000005">
    <property type="protein sequence ID" value="MCY0388520.1"/>
    <property type="molecule type" value="Genomic_DNA"/>
</dbReference>
<organism evidence="12 13">
    <name type="scientific">Robbsia betulipollinis</name>
    <dbReference type="NCBI Taxonomy" id="2981849"/>
    <lineage>
        <taxon>Bacteria</taxon>
        <taxon>Pseudomonadati</taxon>
        <taxon>Pseudomonadota</taxon>
        <taxon>Betaproteobacteria</taxon>
        <taxon>Burkholderiales</taxon>
        <taxon>Burkholderiaceae</taxon>
        <taxon>Robbsia</taxon>
    </lineage>
</organism>
<keyword evidence="6" id="KW-0805">Transcription regulation</keyword>
<keyword evidence="3 12" id="KW-0489">Methyltransferase</keyword>
<dbReference type="Gene3D" id="3.40.10.10">
    <property type="entry name" value="DNA Methylphosphotriester Repair Domain"/>
    <property type="match status" value="1"/>
</dbReference>
<dbReference type="GO" id="GO:0008168">
    <property type="term" value="F:methyltransferase activity"/>
    <property type="evidence" value="ECO:0007669"/>
    <property type="project" value="UniProtKB-KW"/>
</dbReference>
<accession>A0ABT3ZRE5</accession>
<dbReference type="SMART" id="SM00342">
    <property type="entry name" value="HTH_ARAC"/>
    <property type="match status" value="1"/>
</dbReference>
<dbReference type="SUPFAM" id="SSF46689">
    <property type="entry name" value="Homeodomain-like"/>
    <property type="match status" value="1"/>
</dbReference>
<keyword evidence="4 12" id="KW-0808">Transferase</keyword>
<evidence type="ECO:0000256" key="3">
    <source>
        <dbReference type="ARBA" id="ARBA00022603"/>
    </source>
</evidence>
<evidence type="ECO:0000256" key="7">
    <source>
        <dbReference type="ARBA" id="ARBA00023159"/>
    </source>
</evidence>
<keyword evidence="8" id="KW-0804">Transcription</keyword>
<evidence type="ECO:0000256" key="8">
    <source>
        <dbReference type="ARBA" id="ARBA00023163"/>
    </source>
</evidence>
<dbReference type="SUPFAM" id="SSF53155">
    <property type="entry name" value="Methylated DNA-protein cysteine methyltransferase domain"/>
    <property type="match status" value="1"/>
</dbReference>
<evidence type="ECO:0000256" key="10">
    <source>
        <dbReference type="ARBA" id="ARBA00049348"/>
    </source>
</evidence>
<dbReference type="GO" id="GO:0032259">
    <property type="term" value="P:methylation"/>
    <property type="evidence" value="ECO:0007669"/>
    <property type="project" value="UniProtKB-KW"/>
</dbReference>
<keyword evidence="9" id="KW-0234">DNA repair</keyword>
<evidence type="ECO:0000256" key="9">
    <source>
        <dbReference type="ARBA" id="ARBA00023204"/>
    </source>
</evidence>
<dbReference type="SUPFAM" id="SSF46767">
    <property type="entry name" value="Methylated DNA-protein cysteine methyltransferase, C-terminal domain"/>
    <property type="match status" value="1"/>
</dbReference>
<dbReference type="InterPro" id="IPR036217">
    <property type="entry name" value="MethylDNA_cys_MeTrfase_DNAb"/>
</dbReference>
<dbReference type="SUPFAM" id="SSF57884">
    <property type="entry name" value="Ada DNA repair protein, N-terminal domain (N-Ada 10)"/>
    <property type="match status" value="1"/>
</dbReference>
<dbReference type="InterPro" id="IPR018060">
    <property type="entry name" value="HTH_AraC"/>
</dbReference>
<dbReference type="InterPro" id="IPR016221">
    <property type="entry name" value="Bifunct_regulatory_prot_Ada"/>
</dbReference>
<dbReference type="InterPro" id="IPR035451">
    <property type="entry name" value="Ada-like_dom_sf"/>
</dbReference>
<dbReference type="InterPro" id="IPR009057">
    <property type="entry name" value="Homeodomain-like_sf"/>
</dbReference>
<evidence type="ECO:0000256" key="2">
    <source>
        <dbReference type="ARBA" id="ARBA00001947"/>
    </source>
</evidence>
<protein>
    <submittedName>
        <fullName evidence="12">Bifunctional DNA-binding transcriptional regulator/O6-methylguanine-DNA methyltransferase Ada</fullName>
        <ecNumber evidence="12">2.1.1.-</ecNumber>
    </submittedName>
</protein>
<reference evidence="12" key="1">
    <citation type="submission" date="2022-11" db="EMBL/GenBank/DDBJ databases">
        <title>Robbsia betulipollinis sp. nov., isolated from pollen of birch (Betula pendula).</title>
        <authorList>
            <person name="Shi H."/>
            <person name="Ambika Manirajan B."/>
            <person name="Ratering S."/>
            <person name="Geissler-Plaum R."/>
            <person name="Schnell S."/>
        </authorList>
    </citation>
    <scope>NUCLEOTIDE SEQUENCE</scope>
    <source>
        <strain evidence="12">Bb-Pol-6</strain>
    </source>
</reference>
<keyword evidence="13" id="KW-1185">Reference proteome</keyword>
<dbReference type="PROSITE" id="PS01124">
    <property type="entry name" value="HTH_ARAC_FAMILY_2"/>
    <property type="match status" value="1"/>
</dbReference>
<evidence type="ECO:0000313" key="13">
    <source>
        <dbReference type="Proteomes" id="UP001082899"/>
    </source>
</evidence>
<dbReference type="PANTHER" id="PTHR10815:SF14">
    <property type="entry name" value="BIFUNCTIONAL TRANSCRIPTIONAL ACTIVATOR_DNA REPAIR ENZYME ADA"/>
    <property type="match status" value="1"/>
</dbReference>
<dbReference type="Gene3D" id="3.30.160.70">
    <property type="entry name" value="Methylated DNA-protein cysteine methyltransferase domain"/>
    <property type="match status" value="1"/>
</dbReference>
<dbReference type="Gene3D" id="1.10.10.60">
    <property type="entry name" value="Homeodomain-like"/>
    <property type="match status" value="1"/>
</dbReference>
<comment type="catalytic activity">
    <reaction evidence="1">
        <text>a 4-O-methyl-thymidine in DNA + L-cysteinyl-[protein] = a thymidine in DNA + S-methyl-L-cysteinyl-[protein]</text>
        <dbReference type="Rhea" id="RHEA:53428"/>
        <dbReference type="Rhea" id="RHEA-COMP:10131"/>
        <dbReference type="Rhea" id="RHEA-COMP:10132"/>
        <dbReference type="Rhea" id="RHEA-COMP:13555"/>
        <dbReference type="Rhea" id="RHEA-COMP:13556"/>
        <dbReference type="ChEBI" id="CHEBI:29950"/>
        <dbReference type="ChEBI" id="CHEBI:82612"/>
        <dbReference type="ChEBI" id="CHEBI:137386"/>
        <dbReference type="ChEBI" id="CHEBI:137387"/>
        <dbReference type="EC" id="2.1.1.63"/>
    </reaction>
</comment>
<sequence length="389" mass="40738">MSAPLRPPYATALLPAATDSADAAADPDAAGTAAADELRWAAVQARDHTADALFVYGVRTTGVYGRPSGSARLPRRENVVFFASAAAAEAAGYRPSRRAAADRTARDARQAALVTEACRRIDAADVAPCLATLATHAGLSPGHFHRLFKAVTGLTPSAYAAAARRRRVHAGLPVAGSVTRVLYDAGFASNSRFYAATDHMLGMTPSNYRAGGANTTIRFAIGACSLGAILVAQSPRGICAILLGDDPDRLARDLQDQFREAALIGADASFEHLVALVVGFVETPALGLDLPLDIRGTVFQERVWRALAAIPPGQTASYADIAARIGAPTAVRAVARACGANRLAVAIPCHRVVRADGALSGYRWGVERKQALLVREAEPLGIDNAAEDR</sequence>
<dbReference type="NCBIfam" id="TIGR00589">
    <property type="entry name" value="ogt"/>
    <property type="match status" value="1"/>
</dbReference>
<dbReference type="Pfam" id="PF01035">
    <property type="entry name" value="DNA_binding_1"/>
    <property type="match status" value="1"/>
</dbReference>
<dbReference type="PANTHER" id="PTHR10815">
    <property type="entry name" value="METHYLATED-DNA--PROTEIN-CYSTEINE METHYLTRANSFERASE"/>
    <property type="match status" value="1"/>
</dbReference>
<dbReference type="InterPro" id="IPR036388">
    <property type="entry name" value="WH-like_DNA-bd_sf"/>
</dbReference>
<dbReference type="Pfam" id="PF02805">
    <property type="entry name" value="Ada_Zn_binding"/>
    <property type="match status" value="1"/>
</dbReference>
<keyword evidence="7" id="KW-0010">Activator</keyword>
<dbReference type="PROSITE" id="PS00374">
    <property type="entry name" value="MGMT"/>
    <property type="match status" value="1"/>
</dbReference>
<dbReference type="RefSeq" id="WP_267848413.1">
    <property type="nucleotide sequence ID" value="NZ_JAPMXC010000005.1"/>
</dbReference>
<dbReference type="InterPro" id="IPR036631">
    <property type="entry name" value="MGMT_N_sf"/>
</dbReference>
<evidence type="ECO:0000313" key="12">
    <source>
        <dbReference type="EMBL" id="MCY0388520.1"/>
    </source>
</evidence>
<feature type="domain" description="HTH araC/xylS-type" evidence="11">
    <location>
        <begin position="130"/>
        <end position="211"/>
    </location>
</feature>
<keyword evidence="12" id="KW-0238">DNA-binding</keyword>
<evidence type="ECO:0000256" key="4">
    <source>
        <dbReference type="ARBA" id="ARBA00022679"/>
    </source>
</evidence>
<comment type="cofactor">
    <cofactor evidence="2">
        <name>Zn(2+)</name>
        <dbReference type="ChEBI" id="CHEBI:29105"/>
    </cofactor>
</comment>
<dbReference type="InterPro" id="IPR014048">
    <property type="entry name" value="MethylDNA_cys_MeTrfase_DNA-bd"/>
</dbReference>
<gene>
    <name evidence="12" type="primary">ada</name>
    <name evidence="12" type="ORF">OVY01_15120</name>
</gene>
<dbReference type="CDD" id="cd06445">
    <property type="entry name" value="ATase"/>
    <property type="match status" value="1"/>
</dbReference>
<dbReference type="Proteomes" id="UP001082899">
    <property type="component" value="Unassembled WGS sequence"/>
</dbReference>
<dbReference type="PIRSF" id="PIRSF000409">
    <property type="entry name" value="Ada"/>
    <property type="match status" value="1"/>
</dbReference>
<name>A0ABT3ZRE5_9BURK</name>
<comment type="catalytic activity">
    <reaction evidence="10">
        <text>a 6-O-methyl-2'-deoxyguanosine in DNA + L-cysteinyl-[protein] = S-methyl-L-cysteinyl-[protein] + a 2'-deoxyguanosine in DNA</text>
        <dbReference type="Rhea" id="RHEA:24000"/>
        <dbReference type="Rhea" id="RHEA-COMP:10131"/>
        <dbReference type="Rhea" id="RHEA-COMP:10132"/>
        <dbReference type="Rhea" id="RHEA-COMP:11367"/>
        <dbReference type="Rhea" id="RHEA-COMP:11368"/>
        <dbReference type="ChEBI" id="CHEBI:29950"/>
        <dbReference type="ChEBI" id="CHEBI:82612"/>
        <dbReference type="ChEBI" id="CHEBI:85445"/>
        <dbReference type="ChEBI" id="CHEBI:85448"/>
        <dbReference type="EC" id="2.1.1.63"/>
    </reaction>
</comment>
<proteinExistence type="predicted"/>
<dbReference type="NCBIfam" id="NF011964">
    <property type="entry name" value="PRK15435.1"/>
    <property type="match status" value="1"/>
</dbReference>
<dbReference type="InterPro" id="IPR004026">
    <property type="entry name" value="Ada_DNA_repair_Zn-bd"/>
</dbReference>
<comment type="caution">
    <text evidence="12">The sequence shown here is derived from an EMBL/GenBank/DDBJ whole genome shotgun (WGS) entry which is preliminary data.</text>
</comment>
<dbReference type="GO" id="GO:0003677">
    <property type="term" value="F:DNA binding"/>
    <property type="evidence" value="ECO:0007669"/>
    <property type="project" value="UniProtKB-KW"/>
</dbReference>
<dbReference type="EC" id="2.1.1.-" evidence="12"/>
<dbReference type="Gene3D" id="1.10.10.10">
    <property type="entry name" value="Winged helix-like DNA-binding domain superfamily/Winged helix DNA-binding domain"/>
    <property type="match status" value="1"/>
</dbReference>
<evidence type="ECO:0000256" key="1">
    <source>
        <dbReference type="ARBA" id="ARBA00001286"/>
    </source>
</evidence>
<evidence type="ECO:0000259" key="11">
    <source>
        <dbReference type="PROSITE" id="PS01124"/>
    </source>
</evidence>
<keyword evidence="5" id="KW-0227">DNA damage</keyword>
<evidence type="ECO:0000256" key="5">
    <source>
        <dbReference type="ARBA" id="ARBA00022763"/>
    </source>
</evidence>
<dbReference type="Pfam" id="PF12833">
    <property type="entry name" value="HTH_18"/>
    <property type="match status" value="1"/>
</dbReference>
<evidence type="ECO:0000256" key="6">
    <source>
        <dbReference type="ARBA" id="ARBA00023015"/>
    </source>
</evidence>